<evidence type="ECO:0000256" key="5">
    <source>
        <dbReference type="ARBA" id="ARBA00022801"/>
    </source>
</evidence>
<keyword evidence="6 10" id="KW-0862">Zinc</keyword>
<dbReference type="InterPro" id="IPR024079">
    <property type="entry name" value="MetalloPept_cat_dom_sf"/>
</dbReference>
<dbReference type="Gene3D" id="1.10.1370.10">
    <property type="entry name" value="Neurolysin, domain 3"/>
    <property type="match status" value="1"/>
</dbReference>
<dbReference type="FunFam" id="3.40.390.10:FF:000019">
    <property type="entry name" value="Mitochondrial intermediate peptidase, mitochondrial"/>
    <property type="match status" value="1"/>
</dbReference>
<evidence type="ECO:0000256" key="2">
    <source>
        <dbReference type="ARBA" id="ARBA00006040"/>
    </source>
</evidence>
<evidence type="ECO:0000256" key="7">
    <source>
        <dbReference type="ARBA" id="ARBA00022946"/>
    </source>
</evidence>
<keyword evidence="9" id="KW-0496">Mitochondrion</keyword>
<dbReference type="GO" id="GO:0006518">
    <property type="term" value="P:peptide metabolic process"/>
    <property type="evidence" value="ECO:0007669"/>
    <property type="project" value="TreeGrafter"/>
</dbReference>
<keyword evidence="8 10" id="KW-0482">Metalloprotease</keyword>
<evidence type="ECO:0000256" key="3">
    <source>
        <dbReference type="ARBA" id="ARBA00022670"/>
    </source>
</evidence>
<organism evidence="12 13">
    <name type="scientific">Cuscuta australis</name>
    <dbReference type="NCBI Taxonomy" id="267555"/>
    <lineage>
        <taxon>Eukaryota</taxon>
        <taxon>Viridiplantae</taxon>
        <taxon>Streptophyta</taxon>
        <taxon>Embryophyta</taxon>
        <taxon>Tracheophyta</taxon>
        <taxon>Spermatophyta</taxon>
        <taxon>Magnoliopsida</taxon>
        <taxon>eudicotyledons</taxon>
        <taxon>Gunneridae</taxon>
        <taxon>Pentapetalae</taxon>
        <taxon>asterids</taxon>
        <taxon>lamiids</taxon>
        <taxon>Solanales</taxon>
        <taxon>Convolvulaceae</taxon>
        <taxon>Cuscuteae</taxon>
        <taxon>Cuscuta</taxon>
        <taxon>Cuscuta subgen. Grammica</taxon>
        <taxon>Cuscuta sect. Cleistogrammica</taxon>
    </lineage>
</organism>
<dbReference type="GO" id="GO:0005739">
    <property type="term" value="C:mitochondrion"/>
    <property type="evidence" value="ECO:0007669"/>
    <property type="project" value="UniProtKB-SubCell"/>
</dbReference>
<comment type="similarity">
    <text evidence="2 10">Belongs to the peptidase M3 family.</text>
</comment>
<dbReference type="AlphaFoldDB" id="A0A328E069"/>
<keyword evidence="4 10" id="KW-0479">Metal-binding</keyword>
<feature type="domain" description="Peptidase M3A/M3B catalytic" evidence="11">
    <location>
        <begin position="255"/>
        <end position="683"/>
    </location>
</feature>
<comment type="caution">
    <text evidence="12">The sequence shown here is derived from an EMBL/GenBank/DDBJ whole genome shotgun (WGS) entry which is preliminary data.</text>
</comment>
<sequence length="707" mass="79946">MYALIRRSSAIFGCKLQFFRTASTFTAPIINDTGLYGYSHLKTAKGFQRFAEDAIERSTELLNHIASMPSAPEIIRKLDEISDTVCSVIDAAELCRHTHPDREFVEEASRASSRLNNFLHYLNSNHSIYKAVLKAENEGDSLTDEGKRAAHFLRDDLENGGIHLSPERLDRVNQLSTEIVQLCRKFSTNIVTDPGHVDIFPASRVAKPWRHLVKPIYQVPKDISEGSKWCRDGKNEKGFRLVTSPSNLQHVLQCVSDAEVRKMAYVQGNSSPHENITVLDKLIAARHEFAQILGYKSYSAFALHSTMAASPEVVVSFLLEMSEVVRAKADKELKAIKEFKRIKSCEQSIDLEPWDEGYYTWLMKSSAYNMNSLAVTSYFPLERCIEGLKILVESLFGVTFRHIPLAPSESWHPDVIKILVQHPNEGELGYLYLDLKSRKGKDPICAHFAIRGGRWVSDTEYQLPIVALVCDFSSPKSTSVMLNQQEVETLFHEFGHALHSLLSRTEYQHFSGTRAVLDFAETPSTLFEHFALDYRVLSTFAKHYSTNDVIPKELVKSMVEAKNMFSATELQRQIFYALVDQTLFGEQPSSGRDTMSIVADLKQQHTSWKHVDGTHWHTRFNHLTNYGAGYYSYLYARCFSTSIWEKICKEDPLSPATGSALREKLLQHGGAKDPNDILNDLVGNGITRTRGKGVIPDITCLCNMLEL</sequence>
<keyword evidence="13" id="KW-1185">Reference proteome</keyword>
<proteinExistence type="inferred from homology"/>
<dbReference type="InterPro" id="IPR024080">
    <property type="entry name" value="Neurolysin/TOP_N"/>
</dbReference>
<evidence type="ECO:0000256" key="10">
    <source>
        <dbReference type="RuleBase" id="RU003435"/>
    </source>
</evidence>
<evidence type="ECO:0000256" key="6">
    <source>
        <dbReference type="ARBA" id="ARBA00022833"/>
    </source>
</evidence>
<dbReference type="InterPro" id="IPR033851">
    <property type="entry name" value="M3A_MIP"/>
</dbReference>
<evidence type="ECO:0000256" key="4">
    <source>
        <dbReference type="ARBA" id="ARBA00022723"/>
    </source>
</evidence>
<dbReference type="InterPro" id="IPR024077">
    <property type="entry name" value="Neurolysin/TOP_dom2"/>
</dbReference>
<dbReference type="Gene3D" id="3.40.390.10">
    <property type="entry name" value="Collagenase (Catalytic Domain)"/>
    <property type="match status" value="1"/>
</dbReference>
<dbReference type="InterPro" id="IPR045090">
    <property type="entry name" value="Pept_M3A_M3B"/>
</dbReference>
<evidence type="ECO:0000256" key="1">
    <source>
        <dbReference type="ARBA" id="ARBA00004173"/>
    </source>
</evidence>
<keyword evidence="3 10" id="KW-0645">Protease</keyword>
<evidence type="ECO:0000259" key="11">
    <source>
        <dbReference type="Pfam" id="PF01432"/>
    </source>
</evidence>
<dbReference type="GO" id="GO:0004222">
    <property type="term" value="F:metalloendopeptidase activity"/>
    <property type="evidence" value="ECO:0007669"/>
    <property type="project" value="InterPro"/>
</dbReference>
<comment type="cofactor">
    <cofactor evidence="10">
        <name>Zn(2+)</name>
        <dbReference type="ChEBI" id="CHEBI:29105"/>
    </cofactor>
    <text evidence="10">Binds 1 zinc ion.</text>
</comment>
<evidence type="ECO:0000256" key="9">
    <source>
        <dbReference type="ARBA" id="ARBA00023128"/>
    </source>
</evidence>
<dbReference type="Pfam" id="PF01432">
    <property type="entry name" value="Peptidase_M3"/>
    <property type="match status" value="1"/>
</dbReference>
<dbReference type="PANTHER" id="PTHR11804">
    <property type="entry name" value="PROTEASE M3 THIMET OLIGOPEPTIDASE-RELATED"/>
    <property type="match status" value="1"/>
</dbReference>
<protein>
    <recommendedName>
        <fullName evidence="11">Peptidase M3A/M3B catalytic domain-containing protein</fullName>
    </recommendedName>
</protein>
<gene>
    <name evidence="12" type="ORF">DM860_010874</name>
</gene>
<dbReference type="CDD" id="cd06457">
    <property type="entry name" value="M3A_MIP"/>
    <property type="match status" value="1"/>
</dbReference>
<accession>A0A328E069</accession>
<dbReference type="GO" id="GO:0046872">
    <property type="term" value="F:metal ion binding"/>
    <property type="evidence" value="ECO:0007669"/>
    <property type="project" value="UniProtKB-UniRule"/>
</dbReference>
<evidence type="ECO:0000256" key="8">
    <source>
        <dbReference type="ARBA" id="ARBA00023049"/>
    </source>
</evidence>
<keyword evidence="5 10" id="KW-0378">Hydrolase</keyword>
<dbReference type="EMBL" id="NQVE01000050">
    <property type="protein sequence ID" value="RAL51372.1"/>
    <property type="molecule type" value="Genomic_DNA"/>
</dbReference>
<dbReference type="Proteomes" id="UP000249390">
    <property type="component" value="Unassembled WGS sequence"/>
</dbReference>
<dbReference type="PANTHER" id="PTHR11804:SF79">
    <property type="entry name" value="MITOCHONDRIAL INTERMEDIATE PEPTIDASE"/>
    <property type="match status" value="1"/>
</dbReference>
<reference evidence="12 13" key="1">
    <citation type="submission" date="2018-06" db="EMBL/GenBank/DDBJ databases">
        <title>The Genome of Cuscuta australis (Dodder) Provides Insight into the Evolution of Plant Parasitism.</title>
        <authorList>
            <person name="Liu H."/>
        </authorList>
    </citation>
    <scope>NUCLEOTIDE SEQUENCE [LARGE SCALE GENOMIC DNA]</scope>
    <source>
        <strain evidence="13">cv. Yunnan</strain>
        <tissue evidence="12">Vines</tissue>
    </source>
</reference>
<evidence type="ECO:0000313" key="13">
    <source>
        <dbReference type="Proteomes" id="UP000249390"/>
    </source>
</evidence>
<dbReference type="GO" id="GO:0006508">
    <property type="term" value="P:proteolysis"/>
    <property type="evidence" value="ECO:0007669"/>
    <property type="project" value="UniProtKB-KW"/>
</dbReference>
<dbReference type="InterPro" id="IPR001567">
    <property type="entry name" value="Pept_M3A_M3B_dom"/>
</dbReference>
<comment type="subcellular location">
    <subcellularLocation>
        <location evidence="1">Mitochondrion</location>
    </subcellularLocation>
</comment>
<name>A0A328E069_9ASTE</name>
<dbReference type="Gene3D" id="1.20.1050.40">
    <property type="entry name" value="Endopeptidase. Chain P, domain 1"/>
    <property type="match status" value="1"/>
</dbReference>
<keyword evidence="7" id="KW-0809">Transit peptide</keyword>
<dbReference type="SUPFAM" id="SSF55486">
    <property type="entry name" value="Metalloproteases ('zincins'), catalytic domain"/>
    <property type="match status" value="1"/>
</dbReference>
<evidence type="ECO:0000313" key="12">
    <source>
        <dbReference type="EMBL" id="RAL51372.1"/>
    </source>
</evidence>